<feature type="compositionally biased region" description="Basic and acidic residues" evidence="3">
    <location>
        <begin position="472"/>
        <end position="483"/>
    </location>
</feature>
<organism evidence="4 5">
    <name type="scientific">Oikopleura dioica</name>
    <name type="common">Tunicate</name>
    <dbReference type="NCBI Taxonomy" id="34765"/>
    <lineage>
        <taxon>Eukaryota</taxon>
        <taxon>Metazoa</taxon>
        <taxon>Chordata</taxon>
        <taxon>Tunicata</taxon>
        <taxon>Appendicularia</taxon>
        <taxon>Copelata</taxon>
        <taxon>Oikopleuridae</taxon>
        <taxon>Oikopleura</taxon>
    </lineage>
</organism>
<dbReference type="Proteomes" id="UP001158576">
    <property type="component" value="Chromosome PAR"/>
</dbReference>
<evidence type="ECO:0000256" key="1">
    <source>
        <dbReference type="ARBA" id="ARBA00010903"/>
    </source>
</evidence>
<keyword evidence="5" id="KW-1185">Reference proteome</keyword>
<sequence length="491" mass="54310">MVSLDLDSSSDSEGEARRPTNSMSDSNSDNEPSSGNNVAARIDSSDSSDDEPNKSPPPRATTPTGMSSGSSSDSDAPVQNQGGGTPTYGQSDSGSDSDDDIKKAQNTALPTSSDDSDDDNVNKTKPASEVDNMFGDMSSDESGDEKTQSQSQSQALSTQDDPMAGSDDEDKRDQTIIPVEIPKINTNLGEQINFVRFPNFLSVEPKPFDPAHYEDEVEEDDDLDEEGRTRLKLKVENTIRWRKVAQPDGTEKVESNAKIVRWSDGTQSLILGNEKYDIQSMKLKGDFNHLFIRQGTGLQGQAVFQTKLTFRPSSTNSLTHKKIMGRLAQRINNPMQKVKVIPVSGNDPHKERERLIREADERGKAELRREQQRQKMREREMRKNMGAGYLEDDDDNSYSLNAIKRGVHNRSDSESSEDYAERRGPIKKFEDSSDDEDTFARNRNKSGGDSDDSDAPKHKKHVINDSDDSDDSDAKSAKSDNSDKSAMSDSD</sequence>
<reference evidence="4 5" key="1">
    <citation type="submission" date="2021-04" db="EMBL/GenBank/DDBJ databases">
        <authorList>
            <person name="Bliznina A."/>
        </authorList>
    </citation>
    <scope>NUCLEOTIDE SEQUENCE [LARGE SCALE GENOMIC DNA]</scope>
</reference>
<comment type="similarity">
    <text evidence="1">Belongs to the LEO1 family.</text>
</comment>
<dbReference type="PANTHER" id="PTHR23146">
    <property type="entry name" value="LEO1 PROTEIN"/>
    <property type="match status" value="1"/>
</dbReference>
<gene>
    <name evidence="4" type="ORF">OKIOD_LOCUS2882</name>
</gene>
<feature type="compositionally biased region" description="Basic and acidic residues" evidence="3">
    <location>
        <begin position="409"/>
        <end position="431"/>
    </location>
</feature>
<accession>A0ABN7RUZ7</accession>
<evidence type="ECO:0000313" key="4">
    <source>
        <dbReference type="EMBL" id="CAG5086699.1"/>
    </source>
</evidence>
<dbReference type="PANTHER" id="PTHR23146:SF0">
    <property type="entry name" value="RNA POLYMERASE-ASSOCIATED PROTEIN LEO1"/>
    <property type="match status" value="1"/>
</dbReference>
<feature type="region of interest" description="Disordered" evidence="3">
    <location>
        <begin position="341"/>
        <end position="491"/>
    </location>
</feature>
<evidence type="ECO:0000256" key="2">
    <source>
        <dbReference type="ARBA" id="ARBA00019689"/>
    </source>
</evidence>
<evidence type="ECO:0000256" key="3">
    <source>
        <dbReference type="SAM" id="MobiDB-lite"/>
    </source>
</evidence>
<evidence type="ECO:0000313" key="5">
    <source>
        <dbReference type="Proteomes" id="UP001158576"/>
    </source>
</evidence>
<dbReference type="InterPro" id="IPR007149">
    <property type="entry name" value="Leo1"/>
</dbReference>
<dbReference type="Pfam" id="PF04004">
    <property type="entry name" value="Leo1"/>
    <property type="match status" value="1"/>
</dbReference>
<name>A0ABN7RUZ7_OIKDI</name>
<feature type="region of interest" description="Disordered" evidence="3">
    <location>
        <begin position="1"/>
        <end position="175"/>
    </location>
</feature>
<feature type="compositionally biased region" description="Basic and acidic residues" evidence="3">
    <location>
        <begin position="347"/>
        <end position="383"/>
    </location>
</feature>
<feature type="compositionally biased region" description="Polar residues" evidence="3">
    <location>
        <begin position="19"/>
        <end position="37"/>
    </location>
</feature>
<proteinExistence type="inferred from homology"/>
<protein>
    <recommendedName>
        <fullName evidence="2">RNA polymerase-associated protein LEO1</fullName>
    </recommendedName>
</protein>
<dbReference type="EMBL" id="OU015568">
    <property type="protein sequence ID" value="CAG5086699.1"/>
    <property type="molecule type" value="Genomic_DNA"/>
</dbReference>